<organism evidence="1 2">
    <name type="scientific">Xenorhabdus lircayensis</name>
    <dbReference type="NCBI Taxonomy" id="2763499"/>
    <lineage>
        <taxon>Bacteria</taxon>
        <taxon>Pseudomonadati</taxon>
        <taxon>Pseudomonadota</taxon>
        <taxon>Gammaproteobacteria</taxon>
        <taxon>Enterobacterales</taxon>
        <taxon>Morganellaceae</taxon>
        <taxon>Xenorhabdus</taxon>
    </lineage>
</organism>
<proteinExistence type="predicted"/>
<name>A0ABS0U8W7_9GAMM</name>
<accession>A0ABS0U8W7</accession>
<dbReference type="RefSeq" id="WP_198691102.1">
    <property type="nucleotide sequence ID" value="NZ_CAWPUD010000062.1"/>
</dbReference>
<dbReference type="EMBL" id="JACOII010000061">
    <property type="protein sequence ID" value="MBI6550332.1"/>
    <property type="molecule type" value="Genomic_DNA"/>
</dbReference>
<evidence type="ECO:0000313" key="1">
    <source>
        <dbReference type="EMBL" id="MBI6550332.1"/>
    </source>
</evidence>
<protein>
    <submittedName>
        <fullName evidence="1">Uncharacterized protein</fullName>
    </submittedName>
</protein>
<reference evidence="1 2" key="1">
    <citation type="submission" date="2020-08" db="EMBL/GenBank/DDBJ databases">
        <title>Description of Xenorhabdus lircayensis sp. nov., the symbiotic bacterium associated with the entomopathogenic nematode Steirnernema unicornum.</title>
        <authorList>
            <person name="Castaneda-Alvarez C."/>
            <person name="Prodan S."/>
            <person name="Zamorano A."/>
            <person name="San-Blas E."/>
            <person name="Aballay E."/>
        </authorList>
    </citation>
    <scope>NUCLEOTIDE SEQUENCE [LARGE SCALE GENOMIC DNA]</scope>
    <source>
        <strain evidence="1 2">VLS</strain>
    </source>
</reference>
<dbReference type="Proteomes" id="UP000696184">
    <property type="component" value="Unassembled WGS sequence"/>
</dbReference>
<gene>
    <name evidence="1" type="ORF">H8A87_16955</name>
</gene>
<comment type="caution">
    <text evidence="1">The sequence shown here is derived from an EMBL/GenBank/DDBJ whole genome shotgun (WGS) entry which is preliminary data.</text>
</comment>
<keyword evidence="2" id="KW-1185">Reference proteome</keyword>
<sequence>MEAIKINNLNDITALLLKINQGEHIDVGLLDLTALNEIKIKAFGEGEQFSGKLTSSICYGLRDFHNELLKTYCIIRYNTDNLRHLKDADKEALEIIFSIEPGCTQILANLKDFIVSCGEAFSKATNGMTGNQKAACYIFTALCVTGYFAFDNYSERQSIEAIAEKENTKEIELQKNQLEQMQEIRAGIIQALSVNNKQPLIMPEIETKASKAYEHVIKPLANADKIEIQSVQNVELNNKEINEFLANPTPKIQSEDAKKVLEIDSIKRTFEKLTVICREKGSEDSFALYVDLSFINKDEVDILFDAFKNNKPVTVQGNFKTRARIIERANASSITAHSPTQPKKI</sequence>
<evidence type="ECO:0000313" key="2">
    <source>
        <dbReference type="Proteomes" id="UP000696184"/>
    </source>
</evidence>